<proteinExistence type="predicted"/>
<reference evidence="1" key="1">
    <citation type="submission" date="2023-03" db="EMBL/GenBank/DDBJ databases">
        <authorList>
            <person name="Julca I."/>
        </authorList>
    </citation>
    <scope>NUCLEOTIDE SEQUENCE</scope>
</reference>
<gene>
    <name evidence="1" type="ORF">OLC1_LOCUS11286</name>
</gene>
<evidence type="ECO:0000313" key="2">
    <source>
        <dbReference type="Proteomes" id="UP001161247"/>
    </source>
</evidence>
<evidence type="ECO:0000313" key="1">
    <source>
        <dbReference type="EMBL" id="CAI9101777.1"/>
    </source>
</evidence>
<accession>A0AAV1D4K9</accession>
<organism evidence="1 2">
    <name type="scientific">Oldenlandia corymbosa var. corymbosa</name>
    <dbReference type="NCBI Taxonomy" id="529605"/>
    <lineage>
        <taxon>Eukaryota</taxon>
        <taxon>Viridiplantae</taxon>
        <taxon>Streptophyta</taxon>
        <taxon>Embryophyta</taxon>
        <taxon>Tracheophyta</taxon>
        <taxon>Spermatophyta</taxon>
        <taxon>Magnoliopsida</taxon>
        <taxon>eudicotyledons</taxon>
        <taxon>Gunneridae</taxon>
        <taxon>Pentapetalae</taxon>
        <taxon>asterids</taxon>
        <taxon>lamiids</taxon>
        <taxon>Gentianales</taxon>
        <taxon>Rubiaceae</taxon>
        <taxon>Rubioideae</taxon>
        <taxon>Spermacoceae</taxon>
        <taxon>Hedyotis-Oldenlandia complex</taxon>
        <taxon>Oldenlandia</taxon>
    </lineage>
</organism>
<keyword evidence="2" id="KW-1185">Reference proteome</keyword>
<dbReference type="EMBL" id="OX459121">
    <property type="protein sequence ID" value="CAI9101777.1"/>
    <property type="molecule type" value="Genomic_DNA"/>
</dbReference>
<sequence length="148" mass="17080">MEDIQKKDENDHRALNSQKKLPWFPAVQKAMLKITIPDDTLQHCYPLMAVGLATVYSEQRFPMRMESRFRIGMQMIVAEEVRCNCLIRRVVHDEVLPHFQWGLDSVAALLQNDPNALYSGVISRTEAWSRKYCCSHNDPGNNYPAAEE</sequence>
<dbReference type="AlphaFoldDB" id="A0AAV1D4K9"/>
<name>A0AAV1D4K9_OLDCO</name>
<dbReference type="Proteomes" id="UP001161247">
    <property type="component" value="Chromosome 4"/>
</dbReference>
<protein>
    <submittedName>
        <fullName evidence="1">OLC1v1039188C1</fullName>
    </submittedName>
</protein>